<dbReference type="SUPFAM" id="SSF55729">
    <property type="entry name" value="Acyl-CoA N-acyltransferases (Nat)"/>
    <property type="match status" value="1"/>
</dbReference>
<sequence>MDVALRPIADADLDVLFDHMRDPESVKMAAFTAADPEDRVAFDAHMARLRASPEVTLRAVTADGRLAGSVAAFVMEGDTEVTYWIGREFWGRGIAGQALALMLELVPDRPLFARVAADNAASIKVLLRSGFVVVGAETSYANGRATEIEETIMRLG</sequence>
<name>A0A931CE36_9ACTN</name>
<comment type="caution">
    <text evidence="2">The sequence shown here is derived from an EMBL/GenBank/DDBJ whole genome shotgun (WGS) entry which is preliminary data.</text>
</comment>
<gene>
    <name evidence="2" type="ORF">I4J89_23830</name>
</gene>
<dbReference type="PANTHER" id="PTHR43328:SF1">
    <property type="entry name" value="N-ACETYLTRANSFERASE DOMAIN-CONTAINING PROTEIN"/>
    <property type="match status" value="1"/>
</dbReference>
<dbReference type="Pfam" id="PF13302">
    <property type="entry name" value="Acetyltransf_3"/>
    <property type="match status" value="1"/>
</dbReference>
<reference evidence="2" key="1">
    <citation type="submission" date="2020-11" db="EMBL/GenBank/DDBJ databases">
        <title>Isolation and identification of active actinomycetes.</title>
        <authorList>
            <person name="Sun X."/>
        </authorList>
    </citation>
    <scope>NUCLEOTIDE SEQUENCE</scope>
    <source>
        <strain evidence="2">NEAU-A11</strain>
    </source>
</reference>
<evidence type="ECO:0000313" key="2">
    <source>
        <dbReference type="EMBL" id="MBG0564483.1"/>
    </source>
</evidence>
<dbReference type="InterPro" id="IPR016181">
    <property type="entry name" value="Acyl_CoA_acyltransferase"/>
</dbReference>
<dbReference type="GO" id="GO:0016747">
    <property type="term" value="F:acyltransferase activity, transferring groups other than amino-acyl groups"/>
    <property type="evidence" value="ECO:0007669"/>
    <property type="project" value="InterPro"/>
</dbReference>
<feature type="domain" description="N-acetyltransferase" evidence="1">
    <location>
        <begin position="3"/>
        <end position="156"/>
    </location>
</feature>
<dbReference type="RefSeq" id="WP_196416261.1">
    <property type="nucleotide sequence ID" value="NZ_JADQTO010000011.1"/>
</dbReference>
<evidence type="ECO:0000259" key="1">
    <source>
        <dbReference type="PROSITE" id="PS51186"/>
    </source>
</evidence>
<proteinExistence type="predicted"/>
<dbReference type="InterPro" id="IPR000182">
    <property type="entry name" value="GNAT_dom"/>
</dbReference>
<dbReference type="PROSITE" id="PS51186">
    <property type="entry name" value="GNAT"/>
    <property type="match status" value="1"/>
</dbReference>
<protein>
    <submittedName>
        <fullName evidence="2">GNAT family N-acetyltransferase</fullName>
    </submittedName>
</protein>
<dbReference type="Proteomes" id="UP000598146">
    <property type="component" value="Unassembled WGS sequence"/>
</dbReference>
<dbReference type="EMBL" id="JADQTO010000011">
    <property type="protein sequence ID" value="MBG0564483.1"/>
    <property type="molecule type" value="Genomic_DNA"/>
</dbReference>
<accession>A0A931CE36</accession>
<dbReference type="AlphaFoldDB" id="A0A931CE36"/>
<keyword evidence="3" id="KW-1185">Reference proteome</keyword>
<organism evidence="2 3">
    <name type="scientific">Actinoplanes aureus</name>
    <dbReference type="NCBI Taxonomy" id="2792083"/>
    <lineage>
        <taxon>Bacteria</taxon>
        <taxon>Bacillati</taxon>
        <taxon>Actinomycetota</taxon>
        <taxon>Actinomycetes</taxon>
        <taxon>Micromonosporales</taxon>
        <taxon>Micromonosporaceae</taxon>
        <taxon>Actinoplanes</taxon>
    </lineage>
</organism>
<evidence type="ECO:0000313" key="3">
    <source>
        <dbReference type="Proteomes" id="UP000598146"/>
    </source>
</evidence>
<dbReference type="Gene3D" id="3.40.630.30">
    <property type="match status" value="1"/>
</dbReference>
<dbReference type="PANTHER" id="PTHR43328">
    <property type="entry name" value="ACETYLTRANSFERASE-RELATED"/>
    <property type="match status" value="1"/>
</dbReference>